<reference evidence="8 9" key="1">
    <citation type="journal article" date="2009" name="Nature">
        <title>Evolution of pathogenicity and sexual reproduction in eight Candida genomes.</title>
        <authorList>
            <person name="Butler G."/>
            <person name="Rasmussen M.D."/>
            <person name="Lin M.F."/>
            <person name="Santos M.A."/>
            <person name="Sakthikumar S."/>
            <person name="Munro C.A."/>
            <person name="Rheinbay E."/>
            <person name="Grabherr M."/>
            <person name="Forche A."/>
            <person name="Reedy J.L."/>
            <person name="Agrafioti I."/>
            <person name="Arnaud M.B."/>
            <person name="Bates S."/>
            <person name="Brown A.J."/>
            <person name="Brunke S."/>
            <person name="Costanzo M.C."/>
            <person name="Fitzpatrick D.A."/>
            <person name="de Groot P.W."/>
            <person name="Harris D."/>
            <person name="Hoyer L.L."/>
            <person name="Hube B."/>
            <person name="Klis F.M."/>
            <person name="Kodira C."/>
            <person name="Lennard N."/>
            <person name="Logue M.E."/>
            <person name="Martin R."/>
            <person name="Neiman A.M."/>
            <person name="Nikolaou E."/>
            <person name="Quail M.A."/>
            <person name="Quinn J."/>
            <person name="Santos M.C."/>
            <person name="Schmitzberger F.F."/>
            <person name="Sherlock G."/>
            <person name="Shah P."/>
            <person name="Silverstein K.A."/>
            <person name="Skrzypek M.S."/>
            <person name="Soll D."/>
            <person name="Staggs R."/>
            <person name="Stansfield I."/>
            <person name="Stumpf M.P."/>
            <person name="Sudbery P.E."/>
            <person name="Srikantha T."/>
            <person name="Zeng Q."/>
            <person name="Berman J."/>
            <person name="Berriman M."/>
            <person name="Heitman J."/>
            <person name="Gow N.A."/>
            <person name="Lorenz M.C."/>
            <person name="Birren B.W."/>
            <person name="Kellis M."/>
            <person name="Cuomo C.A."/>
        </authorList>
    </citation>
    <scope>NUCLEOTIDE SEQUENCE [LARGE SCALE GENOMIC DNA]</scope>
    <source>
        <strain evidence="9">ATCC 11503 / BCRC 21390 / CBS 2605 / JCM 1781 / NBRC 1676 / NRRL YB-4239</strain>
    </source>
</reference>
<evidence type="ECO:0000256" key="2">
    <source>
        <dbReference type="ARBA" id="ARBA00022692"/>
    </source>
</evidence>
<feature type="transmembrane region" description="Helical" evidence="6">
    <location>
        <begin position="116"/>
        <end position="134"/>
    </location>
</feature>
<dbReference type="VEuPathDB" id="FungiDB:LELG_00708"/>
<evidence type="ECO:0000256" key="1">
    <source>
        <dbReference type="ARBA" id="ARBA00004173"/>
    </source>
</evidence>
<evidence type="ECO:0000313" key="8">
    <source>
        <dbReference type="EMBL" id="EDK42530.1"/>
    </source>
</evidence>
<proteinExistence type="predicted"/>
<keyword evidence="4 6" id="KW-0472">Membrane</keyword>
<dbReference type="GO" id="GO:0033617">
    <property type="term" value="P:mitochondrial respiratory chain complex IV assembly"/>
    <property type="evidence" value="ECO:0007669"/>
    <property type="project" value="TreeGrafter"/>
</dbReference>
<dbReference type="EMBL" id="CH981524">
    <property type="protein sequence ID" value="EDK42530.1"/>
    <property type="molecule type" value="Genomic_DNA"/>
</dbReference>
<dbReference type="PANTHER" id="PTHR28018:SF3">
    <property type="entry name" value="RESPIRATORY SUPERCOMPLEX FACTOR 2, MITOCHONDRIAL"/>
    <property type="match status" value="1"/>
</dbReference>
<keyword evidence="5" id="KW-0175">Coiled coil</keyword>
<evidence type="ECO:0000256" key="5">
    <source>
        <dbReference type="SAM" id="Coils"/>
    </source>
</evidence>
<dbReference type="InterPro" id="IPR040153">
    <property type="entry name" value="Rcf2"/>
</dbReference>
<evidence type="ECO:0000256" key="6">
    <source>
        <dbReference type="SAM" id="Phobius"/>
    </source>
</evidence>
<dbReference type="GO" id="GO:0005739">
    <property type="term" value="C:mitochondrion"/>
    <property type="evidence" value="ECO:0007669"/>
    <property type="project" value="UniProtKB-SubCell"/>
</dbReference>
<feature type="transmembrane region" description="Helical" evidence="6">
    <location>
        <begin position="21"/>
        <end position="40"/>
    </location>
</feature>
<dbReference type="eggNOG" id="ENOG502QT50">
    <property type="taxonomic scope" value="Eukaryota"/>
</dbReference>
<keyword evidence="9" id="KW-1185">Reference proteome</keyword>
<dbReference type="Proteomes" id="UP000001996">
    <property type="component" value="Unassembled WGS sequence"/>
</dbReference>
<dbReference type="InterPro" id="IPR007667">
    <property type="entry name" value="Hypoxia_induced_domain"/>
</dbReference>
<evidence type="ECO:0000256" key="4">
    <source>
        <dbReference type="ARBA" id="ARBA00023136"/>
    </source>
</evidence>
<protein>
    <recommendedName>
        <fullName evidence="7">HIG1 domain-containing protein</fullName>
    </recommendedName>
</protein>
<dbReference type="STRING" id="379508.A5DTM2"/>
<evidence type="ECO:0000313" key="9">
    <source>
        <dbReference type="Proteomes" id="UP000001996"/>
    </source>
</evidence>
<dbReference type="FunCoup" id="A5DTM2">
    <property type="interactions" value="55"/>
</dbReference>
<name>A5DTM2_LODEL</name>
<evidence type="ECO:0000256" key="3">
    <source>
        <dbReference type="ARBA" id="ARBA00022989"/>
    </source>
</evidence>
<dbReference type="GeneID" id="5235171"/>
<keyword evidence="3 6" id="KW-1133">Transmembrane helix</keyword>
<evidence type="ECO:0000259" key="7">
    <source>
        <dbReference type="PROSITE" id="PS51503"/>
    </source>
</evidence>
<dbReference type="OrthoDB" id="1915122at2759"/>
<dbReference type="KEGG" id="lel:PVL30_000681"/>
<feature type="domain" description="HIG1" evidence="7">
    <location>
        <begin position="88"/>
        <end position="179"/>
    </location>
</feature>
<dbReference type="AlphaFoldDB" id="A5DTM2"/>
<feature type="transmembrane region" description="Helical" evidence="6">
    <location>
        <begin position="149"/>
        <end position="169"/>
    </location>
</feature>
<dbReference type="OMA" id="LWMDMVE"/>
<keyword evidence="2 6" id="KW-0812">Transmembrane</keyword>
<dbReference type="Pfam" id="PF04588">
    <property type="entry name" value="HIG_1_N"/>
    <property type="match status" value="1"/>
</dbReference>
<dbReference type="PROSITE" id="PS51503">
    <property type="entry name" value="HIG1"/>
    <property type="match status" value="1"/>
</dbReference>
<organism evidence="8 9">
    <name type="scientific">Lodderomyces elongisporus (strain ATCC 11503 / CBS 2605 / JCM 1781 / NBRC 1676 / NRRL YB-4239)</name>
    <name type="common">Yeast</name>
    <name type="synonym">Saccharomyces elongisporus</name>
    <dbReference type="NCBI Taxonomy" id="379508"/>
    <lineage>
        <taxon>Eukaryota</taxon>
        <taxon>Fungi</taxon>
        <taxon>Dikarya</taxon>
        <taxon>Ascomycota</taxon>
        <taxon>Saccharomycotina</taxon>
        <taxon>Pichiomycetes</taxon>
        <taxon>Debaryomycetaceae</taxon>
        <taxon>Candida/Lodderomyces clade</taxon>
        <taxon>Lodderomyces</taxon>
    </lineage>
</organism>
<feature type="coiled-coil region" evidence="5">
    <location>
        <begin position="182"/>
        <end position="218"/>
    </location>
</feature>
<feature type="transmembrane region" description="Helical" evidence="6">
    <location>
        <begin position="46"/>
        <end position="70"/>
    </location>
</feature>
<accession>A5DTM2</accession>
<dbReference type="HOGENOM" id="CLU_079101_3_0_1"/>
<sequence>MKLLTKEEKDAHLQHVISEGAKGLVYGAVVSAGIFSYLKYRKPARFATFTGSIKAAILAMPTISIAAFWADQGSWEFDQMMHQSDYQQEQVLKEYREYNKLSLSDKIFTQLNKHKYQIIISAWAASLYGSWVLVNRDKIMTTAQKAVQARMYAQGITIILLLGTILLAMREEEINKKKPKPLPEWRQIVNEREAELKRLENEKDAKAFNEKAEKLQNAPSAILEELKK</sequence>
<gene>
    <name evidence="8" type="ORF">LELG_00708</name>
</gene>
<comment type="subcellular location">
    <subcellularLocation>
        <location evidence="1">Mitochondrion</location>
    </subcellularLocation>
</comment>
<dbReference type="PANTHER" id="PTHR28018">
    <property type="entry name" value="RESPIRATORY SUPERCOMPLEX FACTOR 2, MITOCHONDRIAL"/>
    <property type="match status" value="1"/>
</dbReference>
<dbReference type="InParanoid" id="A5DTM2"/>